<feature type="domain" description="DZANK-type" evidence="1">
    <location>
        <begin position="104"/>
        <end position="148"/>
    </location>
</feature>
<dbReference type="EMBL" id="FNRK01000017">
    <property type="protein sequence ID" value="SEA62946.1"/>
    <property type="molecule type" value="Genomic_DNA"/>
</dbReference>
<dbReference type="Proteomes" id="UP000199394">
    <property type="component" value="Unassembled WGS sequence"/>
</dbReference>
<proteinExistence type="predicted"/>
<protein>
    <submittedName>
        <fullName evidence="2">Double zinc ribbon</fullName>
    </submittedName>
</protein>
<dbReference type="STRING" id="81409.SAMN04515656_11723"/>
<evidence type="ECO:0000259" key="1">
    <source>
        <dbReference type="Pfam" id="PF12773"/>
    </source>
</evidence>
<dbReference type="Pfam" id="PF12773">
    <property type="entry name" value="DZR"/>
    <property type="match status" value="1"/>
</dbReference>
<reference evidence="2 3" key="1">
    <citation type="submission" date="2016-10" db="EMBL/GenBank/DDBJ databases">
        <authorList>
            <person name="de Groot N.N."/>
        </authorList>
    </citation>
    <scope>NUCLEOTIDE SEQUENCE [LARGE SCALE GENOMIC DNA]</scope>
    <source>
        <strain evidence="2 3">SR12</strain>
    </source>
</reference>
<accession>A0A1H4CRC1</accession>
<organism evidence="2 3">
    <name type="scientific">Eubacterium aggregans</name>
    <dbReference type="NCBI Taxonomy" id="81409"/>
    <lineage>
        <taxon>Bacteria</taxon>
        <taxon>Bacillati</taxon>
        <taxon>Bacillota</taxon>
        <taxon>Clostridia</taxon>
        <taxon>Eubacteriales</taxon>
        <taxon>Eubacteriaceae</taxon>
        <taxon>Eubacterium</taxon>
    </lineage>
</organism>
<keyword evidence="3" id="KW-1185">Reference proteome</keyword>
<evidence type="ECO:0000313" key="2">
    <source>
        <dbReference type="EMBL" id="SEA62946.1"/>
    </source>
</evidence>
<gene>
    <name evidence="2" type="ORF">SAMN04515656_11723</name>
</gene>
<dbReference type="AlphaFoldDB" id="A0A1H4CRC1"/>
<name>A0A1H4CRC1_9FIRM</name>
<evidence type="ECO:0000313" key="3">
    <source>
        <dbReference type="Proteomes" id="UP000199394"/>
    </source>
</evidence>
<sequence>MSDLFSDGLDNLMKGLSNLLPKDDPTMKFLTARGTVVELKKKTEALYAEIGKMALARDGDTAYGETAVQLRELLSQMAEAQAIIDAAKGENGQSFKDLCETTTCSACGHKNPGENKFCSECGTPLGPQDCHKCGHTNPPGTNFCGNCGANLQ</sequence>
<dbReference type="InterPro" id="IPR025874">
    <property type="entry name" value="DZR"/>
</dbReference>
<dbReference type="RefSeq" id="WP_207647824.1">
    <property type="nucleotide sequence ID" value="NZ_FNRK01000017.1"/>
</dbReference>